<feature type="non-terminal residue" evidence="11">
    <location>
        <position position="1"/>
    </location>
</feature>
<evidence type="ECO:0000256" key="6">
    <source>
        <dbReference type="ARBA" id="ARBA00023170"/>
    </source>
</evidence>
<feature type="transmembrane region" description="Helical" evidence="9">
    <location>
        <begin position="103"/>
        <end position="126"/>
    </location>
</feature>
<reference evidence="11 12" key="1">
    <citation type="submission" date="2021-05" db="EMBL/GenBank/DDBJ databases">
        <authorList>
            <person name="Zahm M."/>
            <person name="Klopp C."/>
            <person name="Cabau C."/>
            <person name="Kuhl H."/>
            <person name="Suciu R."/>
            <person name="Ciorpac M."/>
            <person name="Holostenco D."/>
            <person name="Gessner J."/>
            <person name="Wuertz S."/>
            <person name="Hohne C."/>
            <person name="Stock M."/>
            <person name="Gislard M."/>
            <person name="Lluch J."/>
            <person name="Milhes M."/>
            <person name="Lampietro C."/>
            <person name="Lopez Roques C."/>
            <person name="Donnadieu C."/>
            <person name="Du K."/>
            <person name="Schartl M."/>
            <person name="Guiguen Y."/>
        </authorList>
    </citation>
    <scope>NUCLEOTIDE SEQUENCE [LARGE SCALE GENOMIC DNA]</scope>
    <source>
        <strain evidence="11">Hh-F2</strain>
        <tissue evidence="11">Blood</tissue>
    </source>
</reference>
<feature type="transmembrane region" description="Helical" evidence="9">
    <location>
        <begin position="36"/>
        <end position="61"/>
    </location>
</feature>
<keyword evidence="2 9" id="KW-0812">Transmembrane</keyword>
<dbReference type="PROSITE" id="PS50262">
    <property type="entry name" value="G_PROTEIN_RECEP_F1_2"/>
    <property type="match status" value="1"/>
</dbReference>
<keyword evidence="12" id="KW-1185">Reference proteome</keyword>
<evidence type="ECO:0000256" key="8">
    <source>
        <dbReference type="ARBA" id="ARBA00023224"/>
    </source>
</evidence>
<evidence type="ECO:0000313" key="12">
    <source>
        <dbReference type="Proteomes" id="UP001369086"/>
    </source>
</evidence>
<evidence type="ECO:0000256" key="2">
    <source>
        <dbReference type="ARBA" id="ARBA00022692"/>
    </source>
</evidence>
<keyword evidence="8" id="KW-0807">Transducer</keyword>
<keyword evidence="6" id="KW-0675">Receptor</keyword>
<dbReference type="InterPro" id="IPR017452">
    <property type="entry name" value="GPCR_Rhodpsn_7TM"/>
</dbReference>
<feature type="transmembrane region" description="Helical" evidence="9">
    <location>
        <begin position="222"/>
        <end position="242"/>
    </location>
</feature>
<evidence type="ECO:0000256" key="7">
    <source>
        <dbReference type="ARBA" id="ARBA00023180"/>
    </source>
</evidence>
<keyword evidence="4" id="KW-0297">G-protein coupled receptor</keyword>
<dbReference type="Pfam" id="PF00001">
    <property type="entry name" value="7tm_1"/>
    <property type="match status" value="1"/>
</dbReference>
<evidence type="ECO:0000256" key="9">
    <source>
        <dbReference type="SAM" id="Phobius"/>
    </source>
</evidence>
<dbReference type="Gene3D" id="1.20.1070.10">
    <property type="entry name" value="Rhodopsin 7-helix transmembrane proteins"/>
    <property type="match status" value="2"/>
</dbReference>
<evidence type="ECO:0000313" key="11">
    <source>
        <dbReference type="EMBL" id="KAK6471288.1"/>
    </source>
</evidence>
<comment type="caution">
    <text evidence="11">The sequence shown here is derived from an EMBL/GenBank/DDBJ whole genome shotgun (WGS) entry which is preliminary data.</text>
</comment>
<sequence>CTMDSLYTNSTAVPNSIAGALNNSEHWPCFQNLAGAAFFAGMELLTAAVGFPANVMVLWVLLQRKNTISSSKVFILNLAAMDAFVCLNTPLDIYNSLILGNNIVFIVTYFIYFFNLIGSPMFLCCICVERYMAVVYPVHYLRFKSLAYRGAICAVAWAVTVAISGYLAANIFNLPAHLMAGYTAALLVVMVFCNVSLLRSLRQSGPGQEEVHPIKKKAFKTVFTIFIISLVFYFPLVAIYPFKSYFNPVVFKCYVRQVCSSFAMPSSSIQPLLYLYNAGKLTCAVPMLCSAEPQSLSSGRSVGNNCYSGKHGCNFGVAA</sequence>
<keyword evidence="5 9" id="KW-0472">Membrane</keyword>
<comment type="subcellular location">
    <subcellularLocation>
        <location evidence="1">Membrane</location>
        <topology evidence="1">Multi-pass membrane protein</topology>
    </subcellularLocation>
</comment>
<feature type="transmembrane region" description="Helical" evidence="9">
    <location>
        <begin position="179"/>
        <end position="201"/>
    </location>
</feature>
<keyword evidence="7" id="KW-0325">Glycoprotein</keyword>
<protein>
    <submittedName>
        <fullName evidence="11">Proteinase-activated receptor 3-like</fullName>
    </submittedName>
</protein>
<feature type="transmembrane region" description="Helical" evidence="9">
    <location>
        <begin position="146"/>
        <end position="167"/>
    </location>
</feature>
<gene>
    <name evidence="11" type="ORF">HHUSO_G29631</name>
</gene>
<dbReference type="PANTHER" id="PTHR24232">
    <property type="entry name" value="G-PROTEIN COUPLED RECEPTOR"/>
    <property type="match status" value="1"/>
</dbReference>
<evidence type="ECO:0000256" key="1">
    <source>
        <dbReference type="ARBA" id="ARBA00004141"/>
    </source>
</evidence>
<evidence type="ECO:0000256" key="5">
    <source>
        <dbReference type="ARBA" id="ARBA00023136"/>
    </source>
</evidence>
<keyword evidence="3 9" id="KW-1133">Transmembrane helix</keyword>
<evidence type="ECO:0000256" key="3">
    <source>
        <dbReference type="ARBA" id="ARBA00022989"/>
    </source>
</evidence>
<evidence type="ECO:0000256" key="4">
    <source>
        <dbReference type="ARBA" id="ARBA00023040"/>
    </source>
</evidence>
<evidence type="ECO:0000259" key="10">
    <source>
        <dbReference type="PROSITE" id="PS50262"/>
    </source>
</evidence>
<organism evidence="11 12">
    <name type="scientific">Huso huso</name>
    <name type="common">Beluga</name>
    <name type="synonym">Acipenser huso</name>
    <dbReference type="NCBI Taxonomy" id="61971"/>
    <lineage>
        <taxon>Eukaryota</taxon>
        <taxon>Metazoa</taxon>
        <taxon>Chordata</taxon>
        <taxon>Craniata</taxon>
        <taxon>Vertebrata</taxon>
        <taxon>Euteleostomi</taxon>
        <taxon>Actinopterygii</taxon>
        <taxon>Chondrostei</taxon>
        <taxon>Acipenseriformes</taxon>
        <taxon>Acipenseridae</taxon>
        <taxon>Huso</taxon>
    </lineage>
</organism>
<proteinExistence type="predicted"/>
<dbReference type="Proteomes" id="UP001369086">
    <property type="component" value="Unassembled WGS sequence"/>
</dbReference>
<dbReference type="SUPFAM" id="SSF81321">
    <property type="entry name" value="Family A G protein-coupled receptor-like"/>
    <property type="match status" value="1"/>
</dbReference>
<dbReference type="PANTHER" id="PTHR24232:SF107">
    <property type="entry name" value="HYDROXYCARBOXYLIC ACID RECEPTOR 2-LIKE"/>
    <property type="match status" value="1"/>
</dbReference>
<accession>A0ABR0YFH2</accession>
<name>A0ABR0YFH2_HUSHU</name>
<feature type="transmembrane region" description="Helical" evidence="9">
    <location>
        <begin position="73"/>
        <end position="91"/>
    </location>
</feature>
<dbReference type="EMBL" id="JAHFZB010000032">
    <property type="protein sequence ID" value="KAK6471288.1"/>
    <property type="molecule type" value="Genomic_DNA"/>
</dbReference>
<dbReference type="PRINTS" id="PR00237">
    <property type="entry name" value="GPCRRHODOPSN"/>
</dbReference>
<dbReference type="InterPro" id="IPR000276">
    <property type="entry name" value="GPCR_Rhodpsn"/>
</dbReference>
<feature type="domain" description="G-protein coupled receptors family 1 profile" evidence="10">
    <location>
        <begin position="53"/>
        <end position="274"/>
    </location>
</feature>